<dbReference type="Pfam" id="PF00096">
    <property type="entry name" value="zf-C2H2"/>
    <property type="match status" value="1"/>
</dbReference>
<keyword evidence="3" id="KW-0677">Repeat</keyword>
<reference evidence="10" key="1">
    <citation type="submission" date="2022-11" db="UniProtKB">
        <authorList>
            <consortium name="WormBaseParasite"/>
        </authorList>
    </citation>
    <scope>IDENTIFICATION</scope>
</reference>
<dbReference type="Proteomes" id="UP000887577">
    <property type="component" value="Unplaced"/>
</dbReference>
<keyword evidence="6" id="KW-0539">Nucleus</keyword>
<evidence type="ECO:0000256" key="2">
    <source>
        <dbReference type="ARBA" id="ARBA00022723"/>
    </source>
</evidence>
<evidence type="ECO:0000313" key="9">
    <source>
        <dbReference type="Proteomes" id="UP000887577"/>
    </source>
</evidence>
<dbReference type="PROSITE" id="PS00028">
    <property type="entry name" value="ZINC_FINGER_C2H2_1"/>
    <property type="match status" value="2"/>
</dbReference>
<evidence type="ECO:0000256" key="1">
    <source>
        <dbReference type="ARBA" id="ARBA00004123"/>
    </source>
</evidence>
<keyword evidence="4 7" id="KW-0863">Zinc-finger</keyword>
<evidence type="ECO:0000256" key="4">
    <source>
        <dbReference type="ARBA" id="ARBA00022771"/>
    </source>
</evidence>
<dbReference type="PANTHER" id="PTHR24394:SF29">
    <property type="entry name" value="MYONEURIN"/>
    <property type="match status" value="1"/>
</dbReference>
<organism evidence="9 10">
    <name type="scientific">Panagrolaimus superbus</name>
    <dbReference type="NCBI Taxonomy" id="310955"/>
    <lineage>
        <taxon>Eukaryota</taxon>
        <taxon>Metazoa</taxon>
        <taxon>Ecdysozoa</taxon>
        <taxon>Nematoda</taxon>
        <taxon>Chromadorea</taxon>
        <taxon>Rhabditida</taxon>
        <taxon>Tylenchina</taxon>
        <taxon>Panagrolaimomorpha</taxon>
        <taxon>Panagrolaimoidea</taxon>
        <taxon>Panagrolaimidae</taxon>
        <taxon>Panagrolaimus</taxon>
    </lineage>
</organism>
<keyword evidence="9" id="KW-1185">Reference proteome</keyword>
<feature type="domain" description="C2H2-type" evidence="8">
    <location>
        <begin position="34"/>
        <end position="61"/>
    </location>
</feature>
<dbReference type="FunFam" id="3.30.160.60:FF:002343">
    <property type="entry name" value="Zinc finger protein 33A"/>
    <property type="match status" value="1"/>
</dbReference>
<proteinExistence type="predicted"/>
<dbReference type="PANTHER" id="PTHR24394">
    <property type="entry name" value="ZINC FINGER PROTEIN"/>
    <property type="match status" value="1"/>
</dbReference>
<evidence type="ECO:0000256" key="6">
    <source>
        <dbReference type="ARBA" id="ARBA00023242"/>
    </source>
</evidence>
<comment type="subcellular location">
    <subcellularLocation>
        <location evidence="1">Nucleus</location>
    </subcellularLocation>
</comment>
<dbReference type="SMART" id="SM00355">
    <property type="entry name" value="ZnF_C2H2"/>
    <property type="match status" value="2"/>
</dbReference>
<dbReference type="GO" id="GO:0005634">
    <property type="term" value="C:nucleus"/>
    <property type="evidence" value="ECO:0007669"/>
    <property type="project" value="UniProtKB-SubCell"/>
</dbReference>
<dbReference type="GO" id="GO:0008270">
    <property type="term" value="F:zinc ion binding"/>
    <property type="evidence" value="ECO:0007669"/>
    <property type="project" value="UniProtKB-KW"/>
</dbReference>
<evidence type="ECO:0000256" key="7">
    <source>
        <dbReference type="PROSITE-ProRule" id="PRU00042"/>
    </source>
</evidence>
<name>A0A914YLY4_9BILA</name>
<accession>A0A914YLY4</accession>
<dbReference type="AlphaFoldDB" id="A0A914YLY4"/>
<dbReference type="GO" id="GO:0000981">
    <property type="term" value="F:DNA-binding transcription factor activity, RNA polymerase II-specific"/>
    <property type="evidence" value="ECO:0007669"/>
    <property type="project" value="TreeGrafter"/>
</dbReference>
<keyword evidence="2" id="KW-0479">Metal-binding</keyword>
<evidence type="ECO:0000313" key="10">
    <source>
        <dbReference type="WBParaSite" id="PSU_v2.g18328.t1"/>
    </source>
</evidence>
<dbReference type="PROSITE" id="PS50157">
    <property type="entry name" value="ZINC_FINGER_C2H2_2"/>
    <property type="match status" value="2"/>
</dbReference>
<dbReference type="WBParaSite" id="PSU_v2.g18328.t1">
    <property type="protein sequence ID" value="PSU_v2.g18328.t1"/>
    <property type="gene ID" value="PSU_v2.g18328"/>
</dbReference>
<feature type="domain" description="C2H2-type" evidence="8">
    <location>
        <begin position="62"/>
        <end position="88"/>
    </location>
</feature>
<evidence type="ECO:0000256" key="3">
    <source>
        <dbReference type="ARBA" id="ARBA00022737"/>
    </source>
</evidence>
<dbReference type="InterPro" id="IPR036236">
    <property type="entry name" value="Znf_C2H2_sf"/>
</dbReference>
<dbReference type="SUPFAM" id="SSF57667">
    <property type="entry name" value="beta-beta-alpha zinc fingers"/>
    <property type="match status" value="1"/>
</dbReference>
<evidence type="ECO:0000259" key="8">
    <source>
        <dbReference type="PROSITE" id="PS50157"/>
    </source>
</evidence>
<dbReference type="InterPro" id="IPR013087">
    <property type="entry name" value="Znf_C2H2_type"/>
</dbReference>
<keyword evidence="5" id="KW-0862">Zinc</keyword>
<evidence type="ECO:0000256" key="5">
    <source>
        <dbReference type="ARBA" id="ARBA00022833"/>
    </source>
</evidence>
<protein>
    <submittedName>
        <fullName evidence="10">C2H2-type domain-containing protein</fullName>
    </submittedName>
</protein>
<sequence length="88" mass="10274">MKVIADGLLETLTSAVVRFKKAEIEGRDLEFIFFKCPFCDMTFARSDTRNDHELTHTGVKNYKCQFCDMTFTKQQTKQKHELTHTGHQ</sequence>
<dbReference type="Gene3D" id="3.30.160.60">
    <property type="entry name" value="Classic Zinc Finger"/>
    <property type="match status" value="2"/>
</dbReference>